<sequence length="178" mass="19641">MGVNLSGGTSAGLKLRKFTSESTALRYGVYTSYDHSKLSGDARHSNLLVSFAPGFEKHFAGTKRFSPYLGLTMPLSVRGARYKSDLVVVKGSTSESYLDNNNRSYFGVRLNGLAGVDFYIAKNFYVGFEAGVGIGYRKYSDVEVEYKQEFTSNRTVEGYHGFNFGTFTTGGLRIGFVF</sequence>
<evidence type="ECO:0000313" key="2">
    <source>
        <dbReference type="Proteomes" id="UP000033109"/>
    </source>
</evidence>
<dbReference type="EMBL" id="CP009621">
    <property type="protein sequence ID" value="AKD02640.1"/>
    <property type="molecule type" value="Genomic_DNA"/>
</dbReference>
<reference evidence="1 2" key="1">
    <citation type="journal article" date="2015" name="Sci. Rep.">
        <title>Unraveling adaptation of Pontibacter korlensis to radiation and infertility in desert through complete genome and comparative transcriptomic analysis.</title>
        <authorList>
            <person name="Dai J."/>
            <person name="Dai W."/>
            <person name="Qiu C."/>
            <person name="Yang Z."/>
            <person name="Zhang Y."/>
            <person name="Zhou M."/>
            <person name="Zhang L."/>
            <person name="Fang C."/>
            <person name="Gao Q."/>
            <person name="Yang Q."/>
            <person name="Li X."/>
            <person name="Wang Z."/>
            <person name="Wang Z."/>
            <person name="Jia Z."/>
            <person name="Chen X."/>
        </authorList>
    </citation>
    <scope>NUCLEOTIDE SEQUENCE [LARGE SCALE GENOMIC DNA]</scope>
    <source>
        <strain evidence="1 2">X14-1T</strain>
    </source>
</reference>
<dbReference type="Proteomes" id="UP000033109">
    <property type="component" value="Chromosome"/>
</dbReference>
<name>A0A0E3ZE34_9BACT</name>
<protein>
    <recommendedName>
        <fullName evidence="3">Outer membrane protein beta-barrel domain-containing protein</fullName>
    </recommendedName>
</protein>
<dbReference type="KEGG" id="pko:PKOR_05265"/>
<dbReference type="PATRIC" id="fig|400092.3.peg.1168"/>
<gene>
    <name evidence="1" type="ORF">PKOR_05265</name>
</gene>
<dbReference type="HOGENOM" id="CLU_096345_0_0_10"/>
<organism evidence="1 2">
    <name type="scientific">Pontibacter korlensis</name>
    <dbReference type="NCBI Taxonomy" id="400092"/>
    <lineage>
        <taxon>Bacteria</taxon>
        <taxon>Pseudomonadati</taxon>
        <taxon>Bacteroidota</taxon>
        <taxon>Cytophagia</taxon>
        <taxon>Cytophagales</taxon>
        <taxon>Hymenobacteraceae</taxon>
        <taxon>Pontibacter</taxon>
    </lineage>
</organism>
<dbReference type="STRING" id="400092.PKOR_05265"/>
<keyword evidence="2" id="KW-1185">Reference proteome</keyword>
<dbReference type="RefSeq" id="WP_046309537.1">
    <property type="nucleotide sequence ID" value="NZ_CBCSCY010000009.1"/>
</dbReference>
<dbReference type="AlphaFoldDB" id="A0A0E3ZE34"/>
<proteinExistence type="predicted"/>
<dbReference type="OrthoDB" id="965683at2"/>
<evidence type="ECO:0000313" key="1">
    <source>
        <dbReference type="EMBL" id="AKD02640.1"/>
    </source>
</evidence>
<accession>A0A0E3ZE34</accession>
<evidence type="ECO:0008006" key="3">
    <source>
        <dbReference type="Google" id="ProtNLM"/>
    </source>
</evidence>